<feature type="compositionally biased region" description="Polar residues" evidence="2">
    <location>
        <begin position="166"/>
        <end position="175"/>
    </location>
</feature>
<proteinExistence type="predicted"/>
<dbReference type="Gene3D" id="2.120.10.30">
    <property type="entry name" value="TolB, C-terminal domain"/>
    <property type="match status" value="1"/>
</dbReference>
<dbReference type="PATRIC" id="fig|1315283.4.peg.2771"/>
<dbReference type="SUPFAM" id="SSF53474">
    <property type="entry name" value="alpha/beta-Hydrolases"/>
    <property type="match status" value="1"/>
</dbReference>
<dbReference type="Pfam" id="PF00326">
    <property type="entry name" value="Peptidase_S9"/>
    <property type="match status" value="1"/>
</dbReference>
<feature type="signal peptide" evidence="3">
    <location>
        <begin position="1"/>
        <end position="23"/>
    </location>
</feature>
<name>A0A0U2WGK0_9GAMM</name>
<evidence type="ECO:0000259" key="4">
    <source>
        <dbReference type="Pfam" id="PF00326"/>
    </source>
</evidence>
<dbReference type="AlphaFoldDB" id="A0A0U2WGK0"/>
<dbReference type="EMBL" id="CP011034">
    <property type="protein sequence ID" value="ALS34183.1"/>
    <property type="molecule type" value="Genomic_DNA"/>
</dbReference>
<dbReference type="OrthoDB" id="6388416at2"/>
<protein>
    <recommendedName>
        <fullName evidence="4">Peptidase S9 prolyl oligopeptidase catalytic domain-containing protein</fullName>
    </recommendedName>
</protein>
<accession>A0A0U2WGK0</accession>
<dbReference type="SUPFAM" id="SSF82171">
    <property type="entry name" value="DPP6 N-terminal domain-like"/>
    <property type="match status" value="1"/>
</dbReference>
<evidence type="ECO:0000256" key="1">
    <source>
        <dbReference type="ARBA" id="ARBA00022801"/>
    </source>
</evidence>
<dbReference type="PANTHER" id="PTHR42776:SF27">
    <property type="entry name" value="DIPEPTIDYL PEPTIDASE FAMILY MEMBER 6"/>
    <property type="match status" value="1"/>
</dbReference>
<organism evidence="5">
    <name type="scientific">Pseudoalteromonas translucida KMM 520</name>
    <dbReference type="NCBI Taxonomy" id="1315283"/>
    <lineage>
        <taxon>Bacteria</taxon>
        <taxon>Pseudomonadati</taxon>
        <taxon>Pseudomonadota</taxon>
        <taxon>Gammaproteobacteria</taxon>
        <taxon>Alteromonadales</taxon>
        <taxon>Pseudoalteromonadaceae</taxon>
        <taxon>Pseudoalteromonas</taxon>
    </lineage>
</organism>
<feature type="region of interest" description="Disordered" evidence="2">
    <location>
        <begin position="154"/>
        <end position="179"/>
    </location>
</feature>
<evidence type="ECO:0000256" key="3">
    <source>
        <dbReference type="SAM" id="SignalP"/>
    </source>
</evidence>
<keyword evidence="3" id="KW-0732">Signal</keyword>
<dbReference type="GO" id="GO:0006508">
    <property type="term" value="P:proteolysis"/>
    <property type="evidence" value="ECO:0007669"/>
    <property type="project" value="InterPro"/>
</dbReference>
<evidence type="ECO:0000256" key="2">
    <source>
        <dbReference type="SAM" id="MobiDB-lite"/>
    </source>
</evidence>
<dbReference type="InterPro" id="IPR001375">
    <property type="entry name" value="Peptidase_S9_cat"/>
</dbReference>
<feature type="domain" description="Peptidase S9 prolyl oligopeptidase catalytic" evidence="4">
    <location>
        <begin position="730"/>
        <end position="910"/>
    </location>
</feature>
<keyword evidence="1" id="KW-0378">Hydrolase</keyword>
<dbReference type="GO" id="GO:0004252">
    <property type="term" value="F:serine-type endopeptidase activity"/>
    <property type="evidence" value="ECO:0007669"/>
    <property type="project" value="TreeGrafter"/>
</dbReference>
<sequence length="926" mass="104876">MKTKLTLLSSALIVSVASTTVYAKESLQFNDVFDFKSAKATQLSEDGRILSLSATPYRGDATGQVYSLSGNSLIAEVPRGTKPVINKAANWVAFTQVPTLLEQETTKKKDTLKNNLVLVNTQTGEQQSFSDVKDYKLSNDGTWLAYRLNQKAAKGDDEKAEDESTSTHTNKNDSAITPDKDDKTYPLVIVNLSNKRSHTITDVFNYSISATNQQLLVSQSYSDGNNNQIVLFNLNDFVSSVLIDEPGVVASKIAWHPAEASVAFTLGNYVNDDMRRRNYSLQLWQNEQLTTINSPNKDWEIGKTAALIWSENGERLYFENRPKLAAKIKAKEYNDEASLYDFDTIREHKGLKVWHNNDAQIKPREQQQWNEKNKNRHYSAVYHVNSQKVIQLSTVSMPEVALNPQRDTSLLGYADTPYLEKIMYGGFFADYFAVNINTGKQTPIVSNYPFRPNLAPNGQFAAYFSDNHIQLKDLKSNKVTTPTRAIQATFADDKHDYPSAQPGYGFAGWNQDSSQLLAYSKYDIWAFDVNSQQAKRLTNGKQTNTQYRVIKLDKSQVGFKKDETLLISAINLQTKQSEIAKLDLTTNTVTKVLSGNKRFDLVKKAKNADKYLFTEQTYHQFPDFYQTDFSFSAPQQVTTLNPQISNFAWGEKPELISYKGFDGEDLQGVLIKPAGYKKGDKVPVMVYFYRYMSQRMYDFPKMELNHRPNFPMFTSNGYAVFLPDIRFEIGHPGKSSTQTMINATQKLIDLGIADKNKIGLQGHSWAGYQSAFMITQTDMFKAVVSGAPVSNMTSAYSGIRLKSGLARQFQYETGQSRIGKNLFEAPELYIENSPVFFADKVNTPILIMFGDKDDAVPWHEGVQYYLALRRAGKDATFLQYEGEPHHLKKFPNQVDFSIRMMQYFDHYLKGKPAAKWMTEGEAFIQE</sequence>
<evidence type="ECO:0000313" key="6">
    <source>
        <dbReference type="Proteomes" id="UP000065261"/>
    </source>
</evidence>
<dbReference type="InterPro" id="IPR011042">
    <property type="entry name" value="6-blade_b-propeller_TolB-like"/>
</dbReference>
<dbReference type="PANTHER" id="PTHR42776">
    <property type="entry name" value="SERINE PEPTIDASE S9 FAMILY MEMBER"/>
    <property type="match status" value="1"/>
</dbReference>
<dbReference type="RefSeq" id="WP_058374217.1">
    <property type="nucleotide sequence ID" value="NZ_CP011034.1"/>
</dbReference>
<dbReference type="InterPro" id="IPR029058">
    <property type="entry name" value="AB_hydrolase_fold"/>
</dbReference>
<feature type="chain" id="PRO_5006833587" description="Peptidase S9 prolyl oligopeptidase catalytic domain-containing protein" evidence="3">
    <location>
        <begin position="24"/>
        <end position="926"/>
    </location>
</feature>
<dbReference type="Proteomes" id="UP000065261">
    <property type="component" value="Chromosome I"/>
</dbReference>
<reference evidence="5 6" key="1">
    <citation type="submission" date="2015-03" db="EMBL/GenBank/DDBJ databases">
        <authorList>
            <person name="Murphy D."/>
        </authorList>
    </citation>
    <scope>NUCLEOTIDE SEQUENCE [LARGE SCALE GENOMIC DNA]</scope>
    <source>
        <strain evidence="5 6">KMM 520</strain>
    </source>
</reference>
<dbReference type="Gene3D" id="3.40.50.1820">
    <property type="entry name" value="alpha/beta hydrolase"/>
    <property type="match status" value="1"/>
</dbReference>
<dbReference type="KEGG" id="ptn:PTRA_a3179"/>
<evidence type="ECO:0000313" key="5">
    <source>
        <dbReference type="EMBL" id="ALS34183.1"/>
    </source>
</evidence>
<gene>
    <name evidence="5" type="ORF">PTRA_a3179</name>
</gene>